<dbReference type="GO" id="GO:0003735">
    <property type="term" value="F:structural constituent of ribosome"/>
    <property type="evidence" value="ECO:0007669"/>
    <property type="project" value="InterPro"/>
</dbReference>
<dbReference type="Proteomes" id="UP000038010">
    <property type="component" value="Unassembled WGS sequence"/>
</dbReference>
<comment type="caution">
    <text evidence="5">The sequence shown here is derived from an EMBL/GenBank/DDBJ whole genome shotgun (WGS) entry which is preliminary data.</text>
</comment>
<dbReference type="SUPFAM" id="SSF46911">
    <property type="entry name" value="Ribosomal protein S18"/>
    <property type="match status" value="1"/>
</dbReference>
<evidence type="ECO:0000256" key="3">
    <source>
        <dbReference type="ARBA" id="ARBA00023274"/>
    </source>
</evidence>
<dbReference type="InterPro" id="IPR001648">
    <property type="entry name" value="Ribosomal_bS18"/>
</dbReference>
<dbReference type="VEuPathDB" id="FungiDB:AB675_930"/>
<dbReference type="InterPro" id="IPR036870">
    <property type="entry name" value="Ribosomal_bS18_sf"/>
</dbReference>
<dbReference type="GO" id="GO:0070181">
    <property type="term" value="F:small ribosomal subunit rRNA binding"/>
    <property type="evidence" value="ECO:0007669"/>
    <property type="project" value="TreeGrafter"/>
</dbReference>
<dbReference type="GO" id="GO:0005763">
    <property type="term" value="C:mitochondrial small ribosomal subunit"/>
    <property type="evidence" value="ECO:0007669"/>
    <property type="project" value="TreeGrafter"/>
</dbReference>
<evidence type="ECO:0000256" key="1">
    <source>
        <dbReference type="ARBA" id="ARBA00005589"/>
    </source>
</evidence>
<evidence type="ECO:0000313" key="6">
    <source>
        <dbReference type="Proteomes" id="UP000038010"/>
    </source>
</evidence>
<gene>
    <name evidence="5" type="ORF">AB675_930</name>
</gene>
<keyword evidence="6" id="KW-1185">Reference proteome</keyword>
<evidence type="ECO:0000313" key="5">
    <source>
        <dbReference type="EMBL" id="KPI45750.1"/>
    </source>
</evidence>
<protein>
    <recommendedName>
        <fullName evidence="4">Small ribosomal subunit protein bS18m</fullName>
    </recommendedName>
</protein>
<keyword evidence="3" id="KW-0687">Ribonucleoprotein</keyword>
<dbReference type="GeneID" id="28741701"/>
<sequence>MKLVAQKVATLSRQCQKQLPRATTTYQSQRNATNLTRPAVEADAKSRSLAYQLRRDWKVGDVYAPHDMSPAEMRKWAKKKSPDKDVFDILAVDPLSLYKNVSVMTDFVSETGRIRPRSETGLRPVNQRKIAKAIRRAIALGIMPSAYKHPMLIKSEKDRKTVAH</sequence>
<proteinExistence type="inferred from homology"/>
<reference evidence="5 6" key="1">
    <citation type="submission" date="2015-06" db="EMBL/GenBank/DDBJ databases">
        <title>Draft genome of the ant-associated black yeast Phialophora attae CBS 131958.</title>
        <authorList>
            <person name="Moreno L.F."/>
            <person name="Stielow B.J."/>
            <person name="de Hoog S."/>
            <person name="Vicente V.A."/>
            <person name="Weiss V.A."/>
            <person name="de Vries M."/>
            <person name="Cruz L.M."/>
            <person name="Souza E.M."/>
        </authorList>
    </citation>
    <scope>NUCLEOTIDE SEQUENCE [LARGE SCALE GENOMIC DNA]</scope>
    <source>
        <strain evidence="5 6">CBS 131958</strain>
    </source>
</reference>
<dbReference type="PANTHER" id="PTHR13479">
    <property type="entry name" value="30S RIBOSOMAL PROTEIN S18"/>
    <property type="match status" value="1"/>
</dbReference>
<dbReference type="Gene3D" id="4.10.640.10">
    <property type="entry name" value="Ribosomal protein S18"/>
    <property type="match status" value="1"/>
</dbReference>
<accession>A0A0N1HBU2</accession>
<keyword evidence="2 5" id="KW-0689">Ribosomal protein</keyword>
<dbReference type="EMBL" id="LFJN01000001">
    <property type="protein sequence ID" value="KPI45750.1"/>
    <property type="molecule type" value="Genomic_DNA"/>
</dbReference>
<dbReference type="AlphaFoldDB" id="A0A0N1HBU2"/>
<dbReference type="PRINTS" id="PR00974">
    <property type="entry name" value="RIBOSOMALS18"/>
</dbReference>
<evidence type="ECO:0000256" key="4">
    <source>
        <dbReference type="ARBA" id="ARBA00035264"/>
    </source>
</evidence>
<evidence type="ECO:0000256" key="2">
    <source>
        <dbReference type="ARBA" id="ARBA00022980"/>
    </source>
</evidence>
<dbReference type="Pfam" id="PF01084">
    <property type="entry name" value="Ribosomal_S18"/>
    <property type="match status" value="1"/>
</dbReference>
<dbReference type="OrthoDB" id="21463at2759"/>
<organism evidence="5 6">
    <name type="scientific">Cyphellophora attinorum</name>
    <dbReference type="NCBI Taxonomy" id="1664694"/>
    <lineage>
        <taxon>Eukaryota</taxon>
        <taxon>Fungi</taxon>
        <taxon>Dikarya</taxon>
        <taxon>Ascomycota</taxon>
        <taxon>Pezizomycotina</taxon>
        <taxon>Eurotiomycetes</taxon>
        <taxon>Chaetothyriomycetidae</taxon>
        <taxon>Chaetothyriales</taxon>
        <taxon>Cyphellophoraceae</taxon>
        <taxon>Cyphellophora</taxon>
    </lineage>
</organism>
<dbReference type="GO" id="GO:0032543">
    <property type="term" value="P:mitochondrial translation"/>
    <property type="evidence" value="ECO:0007669"/>
    <property type="project" value="TreeGrafter"/>
</dbReference>
<dbReference type="RefSeq" id="XP_018005713.1">
    <property type="nucleotide sequence ID" value="XM_018149832.1"/>
</dbReference>
<comment type="similarity">
    <text evidence="1">Belongs to the bacterial ribosomal protein bS18 family.</text>
</comment>
<dbReference type="PANTHER" id="PTHR13479:SF40">
    <property type="entry name" value="SMALL RIBOSOMAL SUBUNIT PROTEIN BS18M"/>
    <property type="match status" value="1"/>
</dbReference>
<name>A0A0N1HBU2_9EURO</name>
<dbReference type="STRING" id="1664694.A0A0N1HBU2"/>